<sequence>MNQIWFQPALQPGGGATLPPRERSIRVPGGRCCVFAVSAGDALRVVDPEGLQGGLLYALPGTFEAGSAGPPPALAALLEDGLGAAAAARSALDAGGIGPSDLAGLVILDGEHAAGAAWEGVAAQASFCVLVAPGAPMAPEAQNPPTELRLVIRPAASIVGQAPPPLAPPLQDLRVDAATARAFTVKAGQYIQIIDVDGRQCADFLAFDAAELAQGRECGLDATTTHTLMGTSSPKPGLHAKYFDARMVPLVEVVQDTVGRHDTFMLACSAKYYEDMGYPGHSNCTDNFNAVLAPHGIASRKGWPAINFFYNTIPGANDRIDMDEPWSRPGDYVLLRALTDLVCAASSCADDIDPANGWFPTDIHVRVYDAACAFPRGMSHRMTPDSEPRLTRETGFHPRTSSLTRKMEDYRGFWLQSCFSSAGPIAEYWACRERAVVLDLSALRKFEVIGPDAEALMQLALTRDVRKLAVGQIVYAAMCYEHGGMIDDGTLFRLGPTNFRWICGDEYCGLWLRQLAERNGFKVWVKESTDQLHNLSVQGPRARGILAPLLVTPPHQPSLSELKWFRFTVGRLAGVPVVVSRTGYTGELGYEVWCHPSQAVAVWDAIMEAGAPHGLTPAGLAALDMLRIEAGLVFADYEFCDQTDPFEAGIGFAVATAKADPYIGKEALERRRAAPHRRLVGLDVAGNEAVGHGDPVYVGRGQVGVITSALKSPILRKTIALARLDVSAAEDGTAVEIGKLDGHQKRLAATVVPFPHYDPKKTRVRAEADTAAPPPPPASAADTVATAGIPA</sequence>
<name>A0ABQ4T6E2_METOR</name>
<dbReference type="Gene3D" id="3.30.1360.120">
    <property type="entry name" value="Probable tRNA modification gtpase trme, domain 1"/>
    <property type="match status" value="1"/>
</dbReference>
<evidence type="ECO:0000256" key="1">
    <source>
        <dbReference type="SAM" id="MobiDB-lite"/>
    </source>
</evidence>
<feature type="domain" description="DUF1989" evidence="4">
    <location>
        <begin position="175"/>
        <end position="342"/>
    </location>
</feature>
<evidence type="ECO:0000259" key="3">
    <source>
        <dbReference type="Pfam" id="PF08669"/>
    </source>
</evidence>
<feature type="compositionally biased region" description="Low complexity" evidence="1">
    <location>
        <begin position="779"/>
        <end position="791"/>
    </location>
</feature>
<dbReference type="PANTHER" id="PTHR43757:SF2">
    <property type="entry name" value="AMINOMETHYLTRANSFERASE, MITOCHONDRIAL"/>
    <property type="match status" value="1"/>
</dbReference>
<dbReference type="InterPro" id="IPR006222">
    <property type="entry name" value="GCVT_N"/>
</dbReference>
<protein>
    <submittedName>
        <fullName evidence="5">Aminomethyltransferase</fullName>
    </submittedName>
</protein>
<dbReference type="SUPFAM" id="SSF101790">
    <property type="entry name" value="Aminomethyltransferase beta-barrel domain"/>
    <property type="match status" value="1"/>
</dbReference>
<reference evidence="5" key="2">
    <citation type="submission" date="2021-08" db="EMBL/GenBank/DDBJ databases">
        <authorList>
            <person name="Tani A."/>
            <person name="Ola A."/>
            <person name="Ogura Y."/>
            <person name="Katsura K."/>
            <person name="Hayashi T."/>
        </authorList>
    </citation>
    <scope>NUCLEOTIDE SEQUENCE</scope>
    <source>
        <strain evidence="5">NBRC 15689</strain>
    </source>
</reference>
<reference evidence="5" key="1">
    <citation type="journal article" date="2021" name="Front. Microbiol.">
        <title>Comprehensive Comparative Genomics and Phenotyping of Methylobacterium Species.</title>
        <authorList>
            <person name="Alessa O."/>
            <person name="Ogura Y."/>
            <person name="Fujitani Y."/>
            <person name="Takami H."/>
            <person name="Hayashi T."/>
            <person name="Sahin N."/>
            <person name="Tani A."/>
        </authorList>
    </citation>
    <scope>NUCLEOTIDE SEQUENCE</scope>
    <source>
        <strain evidence="5">NBRC 15689</strain>
    </source>
</reference>
<dbReference type="RefSeq" id="WP_283206522.1">
    <property type="nucleotide sequence ID" value="NZ_BPQV01000005.1"/>
</dbReference>
<dbReference type="InterPro" id="IPR027266">
    <property type="entry name" value="TrmE/GcvT-like"/>
</dbReference>
<dbReference type="InterPro" id="IPR013977">
    <property type="entry name" value="GcvT_C"/>
</dbReference>
<feature type="domain" description="Aminomethyltransferase C-terminal" evidence="3">
    <location>
        <begin position="677"/>
        <end position="758"/>
    </location>
</feature>
<dbReference type="InterPro" id="IPR018959">
    <property type="entry name" value="DUF1989"/>
</dbReference>
<evidence type="ECO:0000313" key="5">
    <source>
        <dbReference type="EMBL" id="GJE27183.1"/>
    </source>
</evidence>
<dbReference type="InterPro" id="IPR029043">
    <property type="entry name" value="GcvT/YgfZ_C"/>
</dbReference>
<evidence type="ECO:0000259" key="2">
    <source>
        <dbReference type="Pfam" id="PF01571"/>
    </source>
</evidence>
<accession>A0ABQ4T6E2</accession>
<proteinExistence type="predicted"/>
<dbReference type="Pfam" id="PF01571">
    <property type="entry name" value="GCV_T"/>
    <property type="match status" value="1"/>
</dbReference>
<gene>
    <name evidence="5" type="primary">gcvT_2</name>
    <name evidence="5" type="ORF">LKMONMHP_2040</name>
</gene>
<feature type="domain" description="GCVT N-terminal" evidence="2">
    <location>
        <begin position="397"/>
        <end position="658"/>
    </location>
</feature>
<dbReference type="SUPFAM" id="SSF103025">
    <property type="entry name" value="Folate-binding domain"/>
    <property type="match status" value="1"/>
</dbReference>
<dbReference type="Pfam" id="PF08669">
    <property type="entry name" value="GCV_T_C"/>
    <property type="match status" value="1"/>
</dbReference>
<keyword evidence="6" id="KW-1185">Reference proteome</keyword>
<organism evidence="5 6">
    <name type="scientific">Methylobacterium organophilum</name>
    <dbReference type="NCBI Taxonomy" id="410"/>
    <lineage>
        <taxon>Bacteria</taxon>
        <taxon>Pseudomonadati</taxon>
        <taxon>Pseudomonadota</taxon>
        <taxon>Alphaproteobacteria</taxon>
        <taxon>Hyphomicrobiales</taxon>
        <taxon>Methylobacteriaceae</taxon>
        <taxon>Methylobacterium</taxon>
    </lineage>
</organism>
<evidence type="ECO:0000259" key="4">
    <source>
        <dbReference type="Pfam" id="PF09347"/>
    </source>
</evidence>
<dbReference type="EMBL" id="BPQV01000005">
    <property type="protein sequence ID" value="GJE27183.1"/>
    <property type="molecule type" value="Genomic_DNA"/>
</dbReference>
<dbReference type="InterPro" id="IPR028896">
    <property type="entry name" value="GcvT/YgfZ/DmdA"/>
</dbReference>
<dbReference type="Proteomes" id="UP001055156">
    <property type="component" value="Unassembled WGS sequence"/>
</dbReference>
<dbReference type="PANTHER" id="PTHR43757">
    <property type="entry name" value="AMINOMETHYLTRANSFERASE"/>
    <property type="match status" value="1"/>
</dbReference>
<feature type="region of interest" description="Disordered" evidence="1">
    <location>
        <begin position="764"/>
        <end position="791"/>
    </location>
</feature>
<evidence type="ECO:0000313" key="6">
    <source>
        <dbReference type="Proteomes" id="UP001055156"/>
    </source>
</evidence>
<dbReference type="Pfam" id="PF09347">
    <property type="entry name" value="DUF1989"/>
    <property type="match status" value="1"/>
</dbReference>
<comment type="caution">
    <text evidence="5">The sequence shown here is derived from an EMBL/GenBank/DDBJ whole genome shotgun (WGS) entry which is preliminary data.</text>
</comment>